<sequence>MAQAQAGVENASETPTTPATVQSTTIASADQAQPTAPSQELGTPSDTVQSTPASVTDAEREIIITGLRGSLQRNLDLKRTSSGVVDVISAEDIGKFPDSNVAASLQRLPGVSIQRSGSRGEPTGITVRGFGGDFNTTLYDGRRISTATGGRQIDFSTVGVDFIGQLSVLKTPDVSLASSSIGATVNIAFPNAFDHPGFRAAATASGSIQDRAGKVVPTGGLLVSNTFADDTIGILADVIYTRRDTDTNRVYVSGWPGGFYAPCQLTPSCTPAQLAPENKTVVGWFPQQYGAEQQRVQDERVDARISLQYHPSDALMVTLDNNYSRQKVTQNNYAFGVWFNQSDLRNVQLDENGTAIDFTQAGSPTDFTAALNKQILKTNQTGLNVKFDASENLSFEGDVAYAKSWLNPGDSIGSLNGDIGYGGLLSNNLRFTIDGDSKDAFPTISNFGPVGNGARWADTSVIGSHVTVNQTQHNTDELLQFRGNATWKQDNLTIKAGGQYYEDRFRFRNQSTFTNNFWQAYAGYGAPSGRGSGIAPLPASLYEGSISLDNFIPGFNGSLPPSVFIFDPVAYQNYLSGLGNPQTQNIPGYNYGGVTGFTGTFDEQVDPGSVLDVKEKTWALFLSVQFQADIAGMPFHFNAGVRNENTHLRAIGQGRLPLVLVPSAADPTLLSIPNYTEIQPVESKSSYSYFLPSIDAKLELTNNLILRFDASRTLTRPALNLLNPVLNVGNGQRVNALSASGGNPNLRPYLADNFDVAAEWYYRRNSYFAVNFFLKNVSNFIIAGVTRQSINGVIDPTTGREASFAVSQQVNGPDATVRGVEVAWQHVFGDTGFGFQANATIVDTNRPYDDTDISQSGFAVTGLANSANFVGFYDKDGFQIRAAMNWRDKYLLQFGQNQNTGSFGAEPTFVNESFQIDLTASFDITKNLSVFGEALNINNNQQSTHGRYANQLLDVFDYGRRYTLGARYRF</sequence>
<keyword evidence="9" id="KW-1185">Reference proteome</keyword>
<feature type="domain" description="TonB-dependent receptor plug" evidence="7">
    <location>
        <begin position="78"/>
        <end position="182"/>
    </location>
</feature>
<dbReference type="InterPro" id="IPR012910">
    <property type="entry name" value="Plug_dom"/>
</dbReference>
<feature type="compositionally biased region" description="Polar residues" evidence="5">
    <location>
        <begin position="26"/>
        <end position="54"/>
    </location>
</feature>
<keyword evidence="4" id="KW-0798">TonB box</keyword>
<evidence type="ECO:0000256" key="5">
    <source>
        <dbReference type="SAM" id="MobiDB-lite"/>
    </source>
</evidence>
<dbReference type="InterPro" id="IPR010104">
    <property type="entry name" value="TonB_rcpt_bac"/>
</dbReference>
<dbReference type="Proteomes" id="UP000241167">
    <property type="component" value="Unassembled WGS sequence"/>
</dbReference>
<dbReference type="InterPro" id="IPR037066">
    <property type="entry name" value="Plug_dom_sf"/>
</dbReference>
<dbReference type="NCBIfam" id="TIGR01782">
    <property type="entry name" value="TonB-Xanth-Caul"/>
    <property type="match status" value="1"/>
</dbReference>
<evidence type="ECO:0000313" key="8">
    <source>
        <dbReference type="EMBL" id="PSJ43160.1"/>
    </source>
</evidence>
<evidence type="ECO:0000313" key="9">
    <source>
        <dbReference type="Proteomes" id="UP000241167"/>
    </source>
</evidence>
<dbReference type="Pfam" id="PF07715">
    <property type="entry name" value="Plug"/>
    <property type="match status" value="1"/>
</dbReference>
<dbReference type="InterPro" id="IPR036942">
    <property type="entry name" value="Beta-barrel_TonB_sf"/>
</dbReference>
<feature type="compositionally biased region" description="Low complexity" evidence="5">
    <location>
        <begin position="14"/>
        <end position="25"/>
    </location>
</feature>
<evidence type="ECO:0000259" key="6">
    <source>
        <dbReference type="Pfam" id="PF00593"/>
    </source>
</evidence>
<dbReference type="EMBL" id="PXYI01000001">
    <property type="protein sequence ID" value="PSJ43160.1"/>
    <property type="molecule type" value="Genomic_DNA"/>
</dbReference>
<gene>
    <name evidence="8" type="ORF">C7I55_01885</name>
</gene>
<protein>
    <submittedName>
        <fullName evidence="8">TonB-dependent receptor</fullName>
    </submittedName>
</protein>
<dbReference type="CDD" id="cd01347">
    <property type="entry name" value="ligand_gated_channel"/>
    <property type="match status" value="1"/>
</dbReference>
<comment type="subcellular location">
    <subcellularLocation>
        <location evidence="1 4">Cell outer membrane</location>
    </subcellularLocation>
</comment>
<dbReference type="PANTHER" id="PTHR40980">
    <property type="entry name" value="PLUG DOMAIN-CONTAINING PROTEIN"/>
    <property type="match status" value="1"/>
</dbReference>
<dbReference type="InterPro" id="IPR000531">
    <property type="entry name" value="Beta-barrel_TonB"/>
</dbReference>
<keyword evidence="2 4" id="KW-0472">Membrane</keyword>
<keyword evidence="8" id="KW-0675">Receptor</keyword>
<dbReference type="Gene3D" id="2.170.130.10">
    <property type="entry name" value="TonB-dependent receptor, plug domain"/>
    <property type="match status" value="1"/>
</dbReference>
<dbReference type="GO" id="GO:0009279">
    <property type="term" value="C:cell outer membrane"/>
    <property type="evidence" value="ECO:0007669"/>
    <property type="project" value="UniProtKB-SubCell"/>
</dbReference>
<comment type="caution">
    <text evidence="8">The sequence shown here is derived from an EMBL/GenBank/DDBJ whole genome shotgun (WGS) entry which is preliminary data.</text>
</comment>
<dbReference type="OrthoDB" id="5476657at2"/>
<dbReference type="AlphaFoldDB" id="A0A2P7QYW7"/>
<feature type="region of interest" description="Disordered" evidence="5">
    <location>
        <begin position="1"/>
        <end position="56"/>
    </location>
</feature>
<evidence type="ECO:0000256" key="2">
    <source>
        <dbReference type="ARBA" id="ARBA00023136"/>
    </source>
</evidence>
<evidence type="ECO:0000259" key="7">
    <source>
        <dbReference type="Pfam" id="PF07715"/>
    </source>
</evidence>
<organism evidence="8 9">
    <name type="scientific">Allosphingosinicella deserti</name>
    <dbReference type="NCBI Taxonomy" id="2116704"/>
    <lineage>
        <taxon>Bacteria</taxon>
        <taxon>Pseudomonadati</taxon>
        <taxon>Pseudomonadota</taxon>
        <taxon>Alphaproteobacteria</taxon>
        <taxon>Sphingomonadales</taxon>
        <taxon>Sphingomonadaceae</taxon>
        <taxon>Allosphingosinicella</taxon>
    </lineage>
</organism>
<comment type="similarity">
    <text evidence="4">Belongs to the TonB-dependent receptor family.</text>
</comment>
<proteinExistence type="inferred from homology"/>
<keyword evidence="3" id="KW-0998">Cell outer membrane</keyword>
<reference evidence="8 9" key="1">
    <citation type="submission" date="2018-03" db="EMBL/GenBank/DDBJ databases">
        <title>The draft genome of Sphingosinicella sp. GL-C-18.</title>
        <authorList>
            <person name="Liu L."/>
            <person name="Li L."/>
            <person name="Liang L."/>
            <person name="Zhang X."/>
            <person name="Wang T."/>
        </authorList>
    </citation>
    <scope>NUCLEOTIDE SEQUENCE [LARGE SCALE GENOMIC DNA]</scope>
    <source>
        <strain evidence="8 9">GL-C-18</strain>
    </source>
</reference>
<evidence type="ECO:0000256" key="3">
    <source>
        <dbReference type="ARBA" id="ARBA00023237"/>
    </source>
</evidence>
<evidence type="ECO:0000256" key="4">
    <source>
        <dbReference type="RuleBase" id="RU003357"/>
    </source>
</evidence>
<dbReference type="SUPFAM" id="SSF56935">
    <property type="entry name" value="Porins"/>
    <property type="match status" value="1"/>
</dbReference>
<evidence type="ECO:0000256" key="1">
    <source>
        <dbReference type="ARBA" id="ARBA00004442"/>
    </source>
</evidence>
<feature type="domain" description="TonB-dependent receptor-like beta-barrel" evidence="6">
    <location>
        <begin position="418"/>
        <end position="937"/>
    </location>
</feature>
<dbReference type="Pfam" id="PF00593">
    <property type="entry name" value="TonB_dep_Rec_b-barrel"/>
    <property type="match status" value="1"/>
</dbReference>
<dbReference type="Gene3D" id="2.40.170.20">
    <property type="entry name" value="TonB-dependent receptor, beta-barrel domain"/>
    <property type="match status" value="1"/>
</dbReference>
<dbReference type="PANTHER" id="PTHR40980:SF3">
    <property type="entry name" value="TONB-DEPENDENT RECEPTOR-LIKE BETA-BARREL DOMAIN-CONTAINING PROTEIN"/>
    <property type="match status" value="1"/>
</dbReference>
<accession>A0A2P7QYW7</accession>
<name>A0A2P7QYW7_9SPHN</name>